<keyword evidence="1" id="KW-0472">Membrane</keyword>
<dbReference type="Pfam" id="PF07098">
    <property type="entry name" value="DUF1360"/>
    <property type="match status" value="1"/>
</dbReference>
<keyword evidence="3" id="KW-1185">Reference proteome</keyword>
<evidence type="ECO:0000256" key="1">
    <source>
        <dbReference type="SAM" id="Phobius"/>
    </source>
</evidence>
<evidence type="ECO:0000313" key="3">
    <source>
        <dbReference type="Proteomes" id="UP000789845"/>
    </source>
</evidence>
<feature type="transmembrane region" description="Helical" evidence="1">
    <location>
        <begin position="90"/>
        <end position="111"/>
    </location>
</feature>
<evidence type="ECO:0000313" key="2">
    <source>
        <dbReference type="EMBL" id="CAG9610452.1"/>
    </source>
</evidence>
<protein>
    <submittedName>
        <fullName evidence="2">Sporulation protein YjcA</fullName>
    </submittedName>
</protein>
<accession>A0A9C7LCL6</accession>
<dbReference type="AlphaFoldDB" id="A0A9C7LCL6"/>
<feature type="transmembrane region" description="Helical" evidence="1">
    <location>
        <begin position="60"/>
        <end position="84"/>
    </location>
</feature>
<dbReference type="Proteomes" id="UP000789845">
    <property type="component" value="Unassembled WGS sequence"/>
</dbReference>
<keyword evidence="1" id="KW-1133">Transmembrane helix</keyword>
<name>A0A9C7LCL6_9BACI</name>
<dbReference type="InterPro" id="IPR010773">
    <property type="entry name" value="Mycophage_PG1_Gp7"/>
</dbReference>
<comment type="caution">
    <text evidence="2">The sequence shown here is derived from an EMBL/GenBank/DDBJ whole genome shotgun (WGS) entry which is preliminary data.</text>
</comment>
<keyword evidence="1" id="KW-0812">Transmembrane</keyword>
<sequence>MVNWLNFLMLIFASFRLTRLMVYDTLTEFLRRPFHKTVVEVLPDGKTESYIEIKGTGIRYWIGELLSCHWCTGFWSTVVIYSSYLFWPRYATPVITILAIAGCASIIQTWLEKD</sequence>
<proteinExistence type="predicted"/>
<organism evidence="2 3">
    <name type="scientific">Pseudoneobacillus rhizosphaerae</name>
    <dbReference type="NCBI Taxonomy" id="2880968"/>
    <lineage>
        <taxon>Bacteria</taxon>
        <taxon>Bacillati</taxon>
        <taxon>Bacillota</taxon>
        <taxon>Bacilli</taxon>
        <taxon>Bacillales</taxon>
        <taxon>Bacillaceae</taxon>
        <taxon>Pseudoneobacillus</taxon>
    </lineage>
</organism>
<gene>
    <name evidence="2" type="primary">yjcA</name>
    <name evidence="2" type="ORF">NEOCIP111885_04226</name>
</gene>
<dbReference type="EMBL" id="CAKJTG010000037">
    <property type="protein sequence ID" value="CAG9610452.1"/>
    <property type="molecule type" value="Genomic_DNA"/>
</dbReference>
<reference evidence="2" key="1">
    <citation type="submission" date="2021-10" db="EMBL/GenBank/DDBJ databases">
        <authorList>
            <person name="Criscuolo A."/>
        </authorList>
    </citation>
    <scope>NUCLEOTIDE SEQUENCE</scope>
    <source>
        <strain evidence="2">CIP111885</strain>
    </source>
</reference>
<dbReference type="RefSeq" id="WP_230498817.1">
    <property type="nucleotide sequence ID" value="NZ_CAKJTG010000037.1"/>
</dbReference>